<dbReference type="Proteomes" id="UP001597314">
    <property type="component" value="Unassembled WGS sequence"/>
</dbReference>
<sequence length="148" mass="16023">MAKKAPNPIDKHVGSRVRMRRMMLGMSQEKLGDALSLTFQQVQKYEKGTNRIGASRLQQIAHILQVPVAFFFEGAPDLGDGGPTDGLAEAPSPAYISDFLATSDGLALTKAFMRIGDAKLRRRIVDLVEHIAGEPVENGNGNGKPAEH</sequence>
<comment type="caution">
    <text evidence="2">The sequence shown here is derived from an EMBL/GenBank/DDBJ whole genome shotgun (WGS) entry which is preliminary data.</text>
</comment>
<dbReference type="RefSeq" id="WP_378479173.1">
    <property type="nucleotide sequence ID" value="NZ_JBHUIW010000022.1"/>
</dbReference>
<name>A0ABW5ALZ5_9BRAD</name>
<proteinExistence type="predicted"/>
<dbReference type="EMBL" id="JBHUIW010000022">
    <property type="protein sequence ID" value="MFD2183983.1"/>
    <property type="molecule type" value="Genomic_DNA"/>
</dbReference>
<keyword evidence="3" id="KW-1185">Reference proteome</keyword>
<protein>
    <submittedName>
        <fullName evidence="2">Helix-turn-helix domain-containing protein</fullName>
    </submittedName>
</protein>
<evidence type="ECO:0000313" key="2">
    <source>
        <dbReference type="EMBL" id="MFD2183983.1"/>
    </source>
</evidence>
<dbReference type="CDD" id="cd00093">
    <property type="entry name" value="HTH_XRE"/>
    <property type="match status" value="1"/>
</dbReference>
<dbReference type="InterPro" id="IPR010982">
    <property type="entry name" value="Lambda_DNA-bd_dom_sf"/>
</dbReference>
<dbReference type="Pfam" id="PF01381">
    <property type="entry name" value="HTH_3"/>
    <property type="match status" value="1"/>
</dbReference>
<gene>
    <name evidence="2" type="ORF">ACFSOX_17645</name>
</gene>
<organism evidence="2 3">
    <name type="scientific">Rhodoplanes azumiensis</name>
    <dbReference type="NCBI Taxonomy" id="1897628"/>
    <lineage>
        <taxon>Bacteria</taxon>
        <taxon>Pseudomonadati</taxon>
        <taxon>Pseudomonadota</taxon>
        <taxon>Alphaproteobacteria</taxon>
        <taxon>Hyphomicrobiales</taxon>
        <taxon>Nitrobacteraceae</taxon>
        <taxon>Rhodoplanes</taxon>
    </lineage>
</organism>
<dbReference type="SMART" id="SM00530">
    <property type="entry name" value="HTH_XRE"/>
    <property type="match status" value="1"/>
</dbReference>
<evidence type="ECO:0000259" key="1">
    <source>
        <dbReference type="PROSITE" id="PS50943"/>
    </source>
</evidence>
<dbReference type="Gene3D" id="1.10.260.40">
    <property type="entry name" value="lambda repressor-like DNA-binding domains"/>
    <property type="match status" value="1"/>
</dbReference>
<dbReference type="PROSITE" id="PS50943">
    <property type="entry name" value="HTH_CROC1"/>
    <property type="match status" value="1"/>
</dbReference>
<reference evidence="3" key="1">
    <citation type="journal article" date="2019" name="Int. J. Syst. Evol. Microbiol.">
        <title>The Global Catalogue of Microorganisms (GCM) 10K type strain sequencing project: providing services to taxonomists for standard genome sequencing and annotation.</title>
        <authorList>
            <consortium name="The Broad Institute Genomics Platform"/>
            <consortium name="The Broad Institute Genome Sequencing Center for Infectious Disease"/>
            <person name="Wu L."/>
            <person name="Ma J."/>
        </authorList>
    </citation>
    <scope>NUCLEOTIDE SEQUENCE [LARGE SCALE GENOMIC DNA]</scope>
    <source>
        <strain evidence="3">CGMCC 1.6774</strain>
    </source>
</reference>
<accession>A0ABW5ALZ5</accession>
<feature type="domain" description="HTH cro/C1-type" evidence="1">
    <location>
        <begin position="17"/>
        <end position="71"/>
    </location>
</feature>
<dbReference type="InterPro" id="IPR001387">
    <property type="entry name" value="Cro/C1-type_HTH"/>
</dbReference>
<dbReference type="SUPFAM" id="SSF47413">
    <property type="entry name" value="lambda repressor-like DNA-binding domains"/>
    <property type="match status" value="1"/>
</dbReference>
<evidence type="ECO:0000313" key="3">
    <source>
        <dbReference type="Proteomes" id="UP001597314"/>
    </source>
</evidence>